<gene>
    <name evidence="1" type="ORF">SAMN05444406_13312</name>
</gene>
<organism evidence="1 2">
    <name type="scientific">Caldicoprobacter faecalis</name>
    <dbReference type="NCBI Taxonomy" id="937334"/>
    <lineage>
        <taxon>Bacteria</taxon>
        <taxon>Bacillati</taxon>
        <taxon>Bacillota</taxon>
        <taxon>Clostridia</taxon>
        <taxon>Caldicoprobacterales</taxon>
        <taxon>Caldicoprobacteraceae</taxon>
        <taxon>Caldicoprobacter</taxon>
    </lineage>
</organism>
<dbReference type="GO" id="GO:0005975">
    <property type="term" value="P:carbohydrate metabolic process"/>
    <property type="evidence" value="ECO:0007669"/>
    <property type="project" value="InterPro"/>
</dbReference>
<dbReference type="Gene3D" id="1.50.10.20">
    <property type="match status" value="2"/>
</dbReference>
<dbReference type="InterPro" id="IPR008930">
    <property type="entry name" value="Terpenoid_cyclase/PrenylTrfase"/>
</dbReference>
<keyword evidence="2" id="KW-1185">Reference proteome</keyword>
<sequence length="356" mass="41310">MMLYDLGKMKNEQHIFRMTDDTGMLQHAKYGVPDPTKGYTTDDNARALIMAVLLYEQRPVKRYETLLYRYTSFLLNAQNEDGWFRNFMGYDRRFIEERGSEDCFGRCLWALGFTISNEHVPVNIRRVAKYIVDRALPNCNKLFSLRGKAYSIIGLGFLDGDQAKVIIRDLATSLAEEYYKHCREDWKWFEDVLTYSNAVLPWAMLVAFQATGEQRFRDIGLESLSFLEKHTFNKGYFKPIGCHGWFEKGDKAAEFDEQPIEACETLLAYLKAYEITEEDGYLEKAKKCYRWYMGYNSKGVSLIDPETGGCYDGITKDGVNLNQGAESLISYYISILSMERFCSSSAEKYYYLSKWA</sequence>
<reference evidence="1 2" key="1">
    <citation type="submission" date="2016-10" db="EMBL/GenBank/DDBJ databases">
        <authorList>
            <person name="de Groot N.N."/>
        </authorList>
    </citation>
    <scope>NUCLEOTIDE SEQUENCE [LARGE SCALE GENOMIC DNA]</scope>
    <source>
        <strain evidence="1 2">DSM 20678</strain>
    </source>
</reference>
<dbReference type="SUPFAM" id="SSF48239">
    <property type="entry name" value="Terpenoid cyclases/Protein prenyltransferases"/>
    <property type="match status" value="1"/>
</dbReference>
<name>A0A1I5XZV5_9FIRM</name>
<dbReference type="SUPFAM" id="SSF48208">
    <property type="entry name" value="Six-hairpin glycosidases"/>
    <property type="match status" value="1"/>
</dbReference>
<protein>
    <recommendedName>
        <fullName evidence="3">Glycosyltransferase</fullName>
    </recommendedName>
</protein>
<dbReference type="EMBL" id="FOXR01000033">
    <property type="protein sequence ID" value="SFQ37475.1"/>
    <property type="molecule type" value="Genomic_DNA"/>
</dbReference>
<dbReference type="InterPro" id="IPR008928">
    <property type="entry name" value="6-hairpin_glycosidase_sf"/>
</dbReference>
<evidence type="ECO:0008006" key="3">
    <source>
        <dbReference type="Google" id="ProtNLM"/>
    </source>
</evidence>
<dbReference type="Proteomes" id="UP000198577">
    <property type="component" value="Unassembled WGS sequence"/>
</dbReference>
<proteinExistence type="predicted"/>
<dbReference type="RefSeq" id="WP_177206153.1">
    <property type="nucleotide sequence ID" value="NZ_FOXR01000033.1"/>
</dbReference>
<dbReference type="STRING" id="937334.SAMN05444406_13312"/>
<dbReference type="AlphaFoldDB" id="A0A1I5XZV5"/>
<evidence type="ECO:0000313" key="2">
    <source>
        <dbReference type="Proteomes" id="UP000198577"/>
    </source>
</evidence>
<evidence type="ECO:0000313" key="1">
    <source>
        <dbReference type="EMBL" id="SFQ37475.1"/>
    </source>
</evidence>
<accession>A0A1I5XZV5</accession>